<comment type="caution">
    <text evidence="2">The sequence shown here is derived from an EMBL/GenBank/DDBJ whole genome shotgun (WGS) entry which is preliminary data.</text>
</comment>
<dbReference type="OrthoDB" id="7063485at2"/>
<evidence type="ECO:0000256" key="1">
    <source>
        <dbReference type="SAM" id="MobiDB-lite"/>
    </source>
</evidence>
<name>A0A5C6U8C2_9SPHN</name>
<dbReference type="Proteomes" id="UP000321129">
    <property type="component" value="Unassembled WGS sequence"/>
</dbReference>
<dbReference type="EMBL" id="VOPY01000002">
    <property type="protein sequence ID" value="TXC69072.1"/>
    <property type="molecule type" value="Genomic_DNA"/>
</dbReference>
<feature type="region of interest" description="Disordered" evidence="1">
    <location>
        <begin position="245"/>
        <end position="272"/>
    </location>
</feature>
<proteinExistence type="predicted"/>
<accession>A0A5C6U8C2</accession>
<protein>
    <submittedName>
        <fullName evidence="2">Uncharacterized protein</fullName>
    </submittedName>
</protein>
<organism evidence="2 3">
    <name type="scientific">Flavisphingopyxis soli</name>
    <dbReference type="NCBI Taxonomy" id="2601267"/>
    <lineage>
        <taxon>Bacteria</taxon>
        <taxon>Pseudomonadati</taxon>
        <taxon>Pseudomonadota</taxon>
        <taxon>Alphaproteobacteria</taxon>
        <taxon>Sphingomonadales</taxon>
        <taxon>Sphingopyxidaceae</taxon>
        <taxon>Flavisphingopyxis</taxon>
    </lineage>
</organism>
<sequence>MLLALSLAACNFSSERPDQQAQNEAEATISASKTPDITPVDNASIRAEGVVANGIVIADLDALALGPKIVGPVGPEVQASLATPLAAFGDIESWVACPARDSIRDDSGKTTMPQPKAPKIETCEPGNMRDGTVYTYVHAVTPGVDKPNDRPFAQPEALNMPADITAFRVAVPLAGFTGKAGYSFGDATKALGSKGKFAVACLGKAIVFTVEAPEGGWRKGQTVRFFWQSTVAPAGPAEAYELAADGKRARGAGPAPAQPKDGEGPALNVPCA</sequence>
<dbReference type="AlphaFoldDB" id="A0A5C6U8C2"/>
<dbReference type="RefSeq" id="WP_147123026.1">
    <property type="nucleotide sequence ID" value="NZ_VOPY01000002.1"/>
</dbReference>
<gene>
    <name evidence="2" type="ORF">FSZ31_09060</name>
</gene>
<reference evidence="2 3" key="1">
    <citation type="submission" date="2019-08" db="EMBL/GenBank/DDBJ databases">
        <title>Sphingorhabdus soil sp. nov., isolated from arctic soil.</title>
        <authorList>
            <person name="Liu Y."/>
        </authorList>
    </citation>
    <scope>NUCLEOTIDE SEQUENCE [LARGE SCALE GENOMIC DNA]</scope>
    <source>
        <strain evidence="2 3">D-2Q-5-6</strain>
    </source>
</reference>
<keyword evidence="3" id="KW-1185">Reference proteome</keyword>
<evidence type="ECO:0000313" key="2">
    <source>
        <dbReference type="EMBL" id="TXC69072.1"/>
    </source>
</evidence>
<evidence type="ECO:0000313" key="3">
    <source>
        <dbReference type="Proteomes" id="UP000321129"/>
    </source>
</evidence>